<dbReference type="EMBL" id="CAJNBJ010000018">
    <property type="protein sequence ID" value="CAE6788234.1"/>
    <property type="molecule type" value="Genomic_DNA"/>
</dbReference>
<dbReference type="Proteomes" id="UP000675880">
    <property type="component" value="Unassembled WGS sequence"/>
</dbReference>
<dbReference type="PANTHER" id="PTHR13832">
    <property type="entry name" value="PROTEIN PHOSPHATASE 2C"/>
    <property type="match status" value="1"/>
</dbReference>
<evidence type="ECO:0000313" key="3">
    <source>
        <dbReference type="Proteomes" id="UP000675880"/>
    </source>
</evidence>
<gene>
    <name evidence="2" type="ORF">NSPZN2_50217</name>
</gene>
<dbReference type="InterPro" id="IPR001932">
    <property type="entry name" value="PPM-type_phosphatase-like_dom"/>
</dbReference>
<dbReference type="CDD" id="cd00143">
    <property type="entry name" value="PP2Cc"/>
    <property type="match status" value="1"/>
</dbReference>
<feature type="domain" description="PPM-type phosphatase" evidence="1">
    <location>
        <begin position="7"/>
        <end position="254"/>
    </location>
</feature>
<protein>
    <submittedName>
        <fullName evidence="2">Stp1/IreP family PP2C-type Ser/Thr phosphatase</fullName>
    </submittedName>
</protein>
<reference evidence="2 3" key="1">
    <citation type="submission" date="2021-02" db="EMBL/GenBank/DDBJ databases">
        <authorList>
            <person name="Han P."/>
        </authorList>
    </citation>
    <scope>NUCLEOTIDE SEQUENCE [LARGE SCALE GENOMIC DNA]</scope>
    <source>
        <strain evidence="2">Candidatus Nitrospira sp. ZN2</strain>
    </source>
</reference>
<dbReference type="Gene3D" id="3.60.40.10">
    <property type="entry name" value="PPM-type phosphatase domain"/>
    <property type="match status" value="1"/>
</dbReference>
<proteinExistence type="predicted"/>
<dbReference type="PANTHER" id="PTHR13832:SF827">
    <property type="entry name" value="PROTEIN PHOSPHATASE 1L"/>
    <property type="match status" value="1"/>
</dbReference>
<dbReference type="RefSeq" id="WP_213043796.1">
    <property type="nucleotide sequence ID" value="NZ_CAJNBJ010000018.1"/>
</dbReference>
<dbReference type="Pfam" id="PF13672">
    <property type="entry name" value="PP2C_2"/>
    <property type="match status" value="1"/>
</dbReference>
<dbReference type="SUPFAM" id="SSF81606">
    <property type="entry name" value="PP2C-like"/>
    <property type="match status" value="1"/>
</dbReference>
<dbReference type="InterPro" id="IPR036457">
    <property type="entry name" value="PPM-type-like_dom_sf"/>
</dbReference>
<accession>A0ABN7M6T6</accession>
<dbReference type="SMART" id="SM00331">
    <property type="entry name" value="PP2C_SIG"/>
    <property type="match status" value="1"/>
</dbReference>
<evidence type="ECO:0000259" key="1">
    <source>
        <dbReference type="PROSITE" id="PS51746"/>
    </source>
</evidence>
<dbReference type="SMART" id="SM00332">
    <property type="entry name" value="PP2Cc"/>
    <property type="match status" value="1"/>
</dbReference>
<name>A0ABN7M6T6_9BACT</name>
<dbReference type="NCBIfam" id="NF033484">
    <property type="entry name" value="Stp1_PP2C_phos"/>
    <property type="match status" value="1"/>
</dbReference>
<dbReference type="InterPro" id="IPR015655">
    <property type="entry name" value="PP2C"/>
</dbReference>
<evidence type="ECO:0000313" key="2">
    <source>
        <dbReference type="EMBL" id="CAE6788234.1"/>
    </source>
</evidence>
<sequence length="278" mass="29817">MHAWHITHGAASDIGLIRHHNEDCFHADPATGLFLVCDGMGGHRAGEVASSRTVALIPQHLAAATADPTLPLVGSVRPEWSTATNCLASAVKLANHQVHQEATHHPAYAGMGTTVVAAWLTESMVSIAHVGDSRLYLIRDQAIRLLTQDHSLVHEQVRSGLLTDAEAMRAAHKHVLTRAIGVHPLVDVELGEVPLMNGDLFLLCSDGLTAGVSADSILQVVLESSNLQAVSNRLIALSNDAGGSDNTTVVVVKVTRRESGLWDRLYGRFRFSPTMDPH</sequence>
<organism evidence="2 3">
    <name type="scientific">Nitrospira defluvii</name>
    <dbReference type="NCBI Taxonomy" id="330214"/>
    <lineage>
        <taxon>Bacteria</taxon>
        <taxon>Pseudomonadati</taxon>
        <taxon>Nitrospirota</taxon>
        <taxon>Nitrospiria</taxon>
        <taxon>Nitrospirales</taxon>
        <taxon>Nitrospiraceae</taxon>
        <taxon>Nitrospira</taxon>
    </lineage>
</organism>
<keyword evidence="3" id="KW-1185">Reference proteome</keyword>
<dbReference type="PROSITE" id="PS51746">
    <property type="entry name" value="PPM_2"/>
    <property type="match status" value="1"/>
</dbReference>
<comment type="caution">
    <text evidence="2">The sequence shown here is derived from an EMBL/GenBank/DDBJ whole genome shotgun (WGS) entry which is preliminary data.</text>
</comment>